<dbReference type="SMART" id="SM00827">
    <property type="entry name" value="PKS_AT"/>
    <property type="match status" value="1"/>
</dbReference>
<sequence>MKDTDIAIVGMSCFLPGANNINDFWNNLIKGTSSITEVPEEKIDSIYFKNNLNKLDHIYCNKGGFIPPITIDMNKIGISTEQAQNLDPIQLLIIKLVYQALEDASVFEKRISLKKSSIIIGKENYIGSNDLKCIDIVRTSEQLALAIKNILPSISDQEIEKVKEAFQKDRRAQERDIKLKYTTKSIAGLVSSHFKTEGAAYTIDASEVSSLLAVEQSIQELLNNKVEIAIAGGMQFSQNSPYWSVFSNSGLLSHKQEIKPFDEEADGILLSEGAGFIVLKKLSKALSDNDRIYAVIKGVGIASNGNNFSNGQKTAIQEAWKNAKVKADNIGYIEANGTAIKNNDKIEVEVLSELFKDDKVLIGSVKSNIGHTLSASGMASIIKTALSLYNKKIPATIHCEKPNDILKNTKIMPVSELTDWNEKEIPLNAGVSTFGIDGMSAHIVLQAHGHAEETHKSVPVFQEDVIAISAATKEALIEALDKRDFSISDQTGNYRLVLFNPTSERIEKAKKLISKDKPWKGRQDIWFSNKPLLRNNEKIAFLFPGFDPSSNPEVESIAKHFGYEVPKERITGNLLLDQSFKQFHGGEIIDGALKKMGIRPDLTAGHSLGEWFAAKSGGLVSDESVENLLNSMDPEKYNMDDVYFIAVGAGTETVKPILDKIQDLYLSNDNCPNQVLLCGTETAKDQLIQILKSKNIFYQVLDFKSGFHSPFLKKKLYLLDDLNYIKIEKNDIPVWSATTLDVYPHDFESFKELTMQHLTQAVLFRELIEKLYEKENVRFFIQIGSGSLIGFVDDILKNKEYAAISSTGPKLSTLEQLRRVLSLLFIEGKDINISFIGLKNEEASSLNDEILVFENQSLIKNFPLLQELSHKNKIKTSESDSINSLFIKSNHPVVQAMNDYTKELILMQKELTEMVEKRKTFASNSDIIATNFVSLKEYAPQPVVPNTGTQEIKVGSSFEEKLNIDLKNYPYIIDHSLFKQPKNWKVVEDLCPVIPMTMTFELLIEAAHKQNLNKKVLRLGPVSVFQWMKVYKPFQHTIEGTWKTENVVSLKIKNFANGDVTLGESFPDVDPAYLENIDFGENEVTLPTPEIIYKDHMFHGPGYQGILEVTNISKKGLRAIVKKSFGKGSLMDTIGQLYGLYLQLMVEGESKVSFPVKIEEINFYQNVEDQEGTFECICLPTSFVDKLATADIIMKRDGKIWCIIKGWKNQIFEGFDAKLWNTNMSPSEHILANEIAPNVYFFDDRYKKAVNQDFLMHIYLNTDEKRHYDSLMLNKKKDFLISRVCVKDSVRNYINNQYGIKYFPIEFSIQHDERNKPSIHGVPETDPLEISIAHKGSNTVSIVSNRPVGIDLEIIEERDKGFLDIAFTEKEINLIKSKDDIAEWSTRFWVAKEAYGKMLGIGLNGNPKQYEVTSIDGENLTINDTVIKTSKHNNKFIIGWTQ</sequence>
<dbReference type="CDD" id="cd00833">
    <property type="entry name" value="PKS"/>
    <property type="match status" value="1"/>
</dbReference>
<dbReference type="Pfam" id="PF00698">
    <property type="entry name" value="Acyl_transf_1"/>
    <property type="match status" value="1"/>
</dbReference>
<dbReference type="GO" id="GO:0000287">
    <property type="term" value="F:magnesium ion binding"/>
    <property type="evidence" value="ECO:0007669"/>
    <property type="project" value="InterPro"/>
</dbReference>
<dbReference type="STRING" id="1586267.GCA_001418685_00585"/>
<proteinExistence type="predicted"/>
<dbReference type="SUPFAM" id="SSF52151">
    <property type="entry name" value="FabD/lysophospholipase-like"/>
    <property type="match status" value="1"/>
</dbReference>
<accession>A0A0X3ANE1</accession>
<evidence type="ECO:0000313" key="4">
    <source>
        <dbReference type="Proteomes" id="UP000182761"/>
    </source>
</evidence>
<dbReference type="Pfam" id="PF16197">
    <property type="entry name" value="KAsynt_C_assoc"/>
    <property type="match status" value="1"/>
</dbReference>
<dbReference type="SUPFAM" id="SSF56214">
    <property type="entry name" value="4'-phosphopantetheinyl transferase"/>
    <property type="match status" value="2"/>
</dbReference>
<dbReference type="Pfam" id="PF01648">
    <property type="entry name" value="ACPS"/>
    <property type="match status" value="1"/>
</dbReference>
<dbReference type="GO" id="GO:0008897">
    <property type="term" value="F:holo-[acyl-carrier-protein] synthase activity"/>
    <property type="evidence" value="ECO:0007669"/>
    <property type="project" value="InterPro"/>
</dbReference>
<dbReference type="InterPro" id="IPR008278">
    <property type="entry name" value="4-PPantetheinyl_Trfase_dom"/>
</dbReference>
<dbReference type="SMART" id="SM00825">
    <property type="entry name" value="PKS_KS"/>
    <property type="match status" value="1"/>
</dbReference>
<protein>
    <submittedName>
        <fullName evidence="3">Acyl transferase domain-containing protein</fullName>
    </submittedName>
</protein>
<keyword evidence="4" id="KW-1185">Reference proteome</keyword>
<dbReference type="Proteomes" id="UP000182761">
    <property type="component" value="Unassembled WGS sequence"/>
</dbReference>
<dbReference type="InterPro" id="IPR016036">
    <property type="entry name" value="Malonyl_transacylase_ACP-bd"/>
</dbReference>
<dbReference type="GO" id="GO:0016746">
    <property type="term" value="F:acyltransferase activity"/>
    <property type="evidence" value="ECO:0007669"/>
    <property type="project" value="InterPro"/>
</dbReference>
<dbReference type="Gene3D" id="3.90.470.20">
    <property type="entry name" value="4'-phosphopantetheinyl transferase domain"/>
    <property type="match status" value="2"/>
</dbReference>
<dbReference type="InterPro" id="IPR037143">
    <property type="entry name" value="4-PPantetheinyl_Trfase_dom_sf"/>
</dbReference>
<dbReference type="InterPro" id="IPR001227">
    <property type="entry name" value="Ac_transferase_dom_sf"/>
</dbReference>
<dbReference type="SUPFAM" id="SSF53901">
    <property type="entry name" value="Thiolase-like"/>
    <property type="match status" value="1"/>
</dbReference>
<dbReference type="InterPro" id="IPR016039">
    <property type="entry name" value="Thiolase-like"/>
</dbReference>
<dbReference type="Gene3D" id="3.30.70.250">
    <property type="entry name" value="Malonyl-CoA ACP transacylase, ACP-binding"/>
    <property type="match status" value="1"/>
</dbReference>
<dbReference type="InterPro" id="IPR020841">
    <property type="entry name" value="PKS_Beta-ketoAc_synthase_dom"/>
</dbReference>
<dbReference type="PANTHER" id="PTHR43074:SF1">
    <property type="entry name" value="BETA-KETOACYL SYNTHASE FAMILY PROTEIN-RELATED"/>
    <property type="match status" value="1"/>
</dbReference>
<evidence type="ECO:0000256" key="1">
    <source>
        <dbReference type="ARBA" id="ARBA00022679"/>
    </source>
</evidence>
<gene>
    <name evidence="3" type="ORF">Ga0061079_10363</name>
</gene>
<dbReference type="InterPro" id="IPR014043">
    <property type="entry name" value="Acyl_transferase_dom"/>
</dbReference>
<keyword evidence="1 3" id="KW-0808">Transferase</keyword>
<dbReference type="Gene3D" id="3.40.47.10">
    <property type="match status" value="1"/>
</dbReference>
<dbReference type="Pfam" id="PF02801">
    <property type="entry name" value="Ketoacyl-synt_C"/>
    <property type="match status" value="1"/>
</dbReference>
<dbReference type="InterPro" id="IPR016035">
    <property type="entry name" value="Acyl_Trfase/lysoPLipase"/>
</dbReference>
<dbReference type="OrthoDB" id="9778690at2"/>
<reference evidence="3 4" key="1">
    <citation type="submission" date="2016-01" db="EMBL/GenBank/DDBJ databases">
        <authorList>
            <person name="McClelland M."/>
            <person name="Jain A."/>
            <person name="Saraogi P."/>
            <person name="Mendelson R."/>
            <person name="Westerman R."/>
            <person name="SanMiguel P."/>
            <person name="Csonka L."/>
        </authorList>
    </citation>
    <scope>NUCLEOTIDE SEQUENCE [LARGE SCALE GENOMIC DNA]</scope>
    <source>
        <strain evidence="3 4">R-53146</strain>
    </source>
</reference>
<dbReference type="Pfam" id="PF00109">
    <property type="entry name" value="ketoacyl-synt"/>
    <property type="match status" value="1"/>
</dbReference>
<dbReference type="Gene3D" id="3.40.366.10">
    <property type="entry name" value="Malonyl-Coenzyme A Acyl Carrier Protein, domain 2"/>
    <property type="match status" value="1"/>
</dbReference>
<evidence type="ECO:0000313" key="3">
    <source>
        <dbReference type="EMBL" id="CVK15753.1"/>
    </source>
</evidence>
<evidence type="ECO:0000259" key="2">
    <source>
        <dbReference type="PROSITE" id="PS52004"/>
    </source>
</evidence>
<dbReference type="PROSITE" id="PS52004">
    <property type="entry name" value="KS3_2"/>
    <property type="match status" value="1"/>
</dbReference>
<dbReference type="RefSeq" id="WP_055424979.1">
    <property type="nucleotide sequence ID" value="NZ_FCOR01000003.1"/>
</dbReference>
<dbReference type="SUPFAM" id="SSF55048">
    <property type="entry name" value="Probable ACP-binding domain of malonyl-CoA ACP transacylase"/>
    <property type="match status" value="1"/>
</dbReference>
<dbReference type="InterPro" id="IPR014030">
    <property type="entry name" value="Ketoacyl_synth_N"/>
</dbReference>
<dbReference type="InterPro" id="IPR052568">
    <property type="entry name" value="PKS-FAS_Synthase"/>
</dbReference>
<dbReference type="EMBL" id="FCOR01000003">
    <property type="protein sequence ID" value="CVK15753.1"/>
    <property type="molecule type" value="Genomic_DNA"/>
</dbReference>
<name>A0A0X3ANE1_9FLAO</name>
<dbReference type="InterPro" id="IPR032821">
    <property type="entry name" value="PKS_assoc"/>
</dbReference>
<dbReference type="PANTHER" id="PTHR43074">
    <property type="entry name" value="OMEGA-3 POLYUNSATURATED FATTY ACID SYNTHASE PFAB-RELATED"/>
    <property type="match status" value="1"/>
</dbReference>
<feature type="domain" description="Ketosynthase family 3 (KS3)" evidence="2">
    <location>
        <begin position="3"/>
        <end position="447"/>
    </location>
</feature>
<dbReference type="InterPro" id="IPR014031">
    <property type="entry name" value="Ketoacyl_synth_C"/>
</dbReference>
<organism evidence="3 4">
    <name type="scientific">Apibacter mensalis</name>
    <dbReference type="NCBI Taxonomy" id="1586267"/>
    <lineage>
        <taxon>Bacteria</taxon>
        <taxon>Pseudomonadati</taxon>
        <taxon>Bacteroidota</taxon>
        <taxon>Flavobacteriia</taxon>
        <taxon>Flavobacteriales</taxon>
        <taxon>Weeksellaceae</taxon>
        <taxon>Apibacter</taxon>
    </lineage>
</organism>